<reference evidence="3" key="1">
    <citation type="submission" date="2022-06" db="EMBL/GenBank/DDBJ databases">
        <title>Genomic Encyclopedia of Type Strains, Phase III (KMG-III): the genomes of soil and plant-associated and newly described type strains.</title>
        <authorList>
            <person name="Whitman W."/>
        </authorList>
    </citation>
    <scope>NUCLEOTIDE SEQUENCE</scope>
    <source>
        <strain evidence="3">CPCC 202695</strain>
    </source>
</reference>
<dbReference type="Gene3D" id="3.30.70.270">
    <property type="match status" value="1"/>
</dbReference>
<dbReference type="InterPro" id="IPR029016">
    <property type="entry name" value="GAF-like_dom_sf"/>
</dbReference>
<dbReference type="PANTHER" id="PTHR44757">
    <property type="entry name" value="DIGUANYLATE CYCLASE DGCP"/>
    <property type="match status" value="1"/>
</dbReference>
<name>A0ABT1KPW8_9MICO</name>
<dbReference type="PANTHER" id="PTHR44757:SF2">
    <property type="entry name" value="BIOFILM ARCHITECTURE MAINTENANCE PROTEIN MBAA"/>
    <property type="match status" value="1"/>
</dbReference>
<dbReference type="InterPro" id="IPR043128">
    <property type="entry name" value="Rev_trsase/Diguanyl_cyclase"/>
</dbReference>
<organism evidence="3 4">
    <name type="scientific">Agromyces flavus</name>
    <dbReference type="NCBI Taxonomy" id="589382"/>
    <lineage>
        <taxon>Bacteria</taxon>
        <taxon>Bacillati</taxon>
        <taxon>Actinomycetota</taxon>
        <taxon>Actinomycetes</taxon>
        <taxon>Micrococcales</taxon>
        <taxon>Microbacteriaceae</taxon>
        <taxon>Agromyces</taxon>
    </lineage>
</organism>
<comment type="caution">
    <text evidence="3">The sequence shown here is derived from an EMBL/GenBank/DDBJ whole genome shotgun (WGS) entry which is preliminary data.</text>
</comment>
<dbReference type="SUPFAM" id="SSF55073">
    <property type="entry name" value="Nucleotide cyclase"/>
    <property type="match status" value="1"/>
</dbReference>
<keyword evidence="4" id="KW-1185">Reference proteome</keyword>
<dbReference type="Proteomes" id="UP000893823">
    <property type="component" value="Unassembled WGS sequence"/>
</dbReference>
<dbReference type="RefSeq" id="WP_157674950.1">
    <property type="nucleotide sequence ID" value="NZ_BMDN01000006.1"/>
</dbReference>
<evidence type="ECO:0000313" key="3">
    <source>
        <dbReference type="EMBL" id="MCP2368948.1"/>
    </source>
</evidence>
<sequence>MRIGAGHEVSHANDWFCAWLGLGAEHIVGRPLEEFLIQAHDDLFPAGSGPGPWMMLDKRRPSKAVMVTRSEGDGHEMLVLSEASERWRALCELRRSHALADRTRARLELVMDSSVAFSTATSEERLAMILADTATRAYRAEHSAVYLHQPGGSSTLAAGHDPFDGRVDYESLISLVSVPRRTIKVVGPEDGELLLPDLGAEMRAAGVHALIAAPLHHEEMDFGAFISWFHHVRTFDDEAAPLAEALAGQAAQALATLRLQNRLAHAATHDDVTGLPNRRLLELELSTIVGEVGCATLFVDLDGFKEVNDRLGHHAGDRLLHDAGRRLLSGVRAGDVVARFGGDEFVIVCRTDDPAAAMEVAHRVLELLHGLDDVASTHSRLNASIGVAWAPPSSGLSAEHLIRAADLAMYDAKAAGGDRIVLADTWTTVADPPPGDRRGNATARSDLPRAVI</sequence>
<dbReference type="InterPro" id="IPR029787">
    <property type="entry name" value="Nucleotide_cyclase"/>
</dbReference>
<gene>
    <name evidence="3" type="ORF">BCL57_003127</name>
</gene>
<evidence type="ECO:0000313" key="4">
    <source>
        <dbReference type="Proteomes" id="UP000893823"/>
    </source>
</evidence>
<proteinExistence type="predicted"/>
<dbReference type="SUPFAM" id="SSF55781">
    <property type="entry name" value="GAF domain-like"/>
    <property type="match status" value="1"/>
</dbReference>
<dbReference type="InterPro" id="IPR000160">
    <property type="entry name" value="GGDEF_dom"/>
</dbReference>
<feature type="domain" description="GGDEF" evidence="2">
    <location>
        <begin position="292"/>
        <end position="425"/>
    </location>
</feature>
<evidence type="ECO:0000259" key="2">
    <source>
        <dbReference type="PROSITE" id="PS50887"/>
    </source>
</evidence>
<protein>
    <submittedName>
        <fullName evidence="3">Diguanylate cyclase (GGDEF)-like protein</fullName>
    </submittedName>
</protein>
<dbReference type="Gene3D" id="3.30.450.40">
    <property type="match status" value="1"/>
</dbReference>
<dbReference type="SMART" id="SM00267">
    <property type="entry name" value="GGDEF"/>
    <property type="match status" value="1"/>
</dbReference>
<dbReference type="NCBIfam" id="TIGR00254">
    <property type="entry name" value="GGDEF"/>
    <property type="match status" value="1"/>
</dbReference>
<dbReference type="InterPro" id="IPR052155">
    <property type="entry name" value="Biofilm_reg_signaling"/>
</dbReference>
<feature type="region of interest" description="Disordered" evidence="1">
    <location>
        <begin position="430"/>
        <end position="452"/>
    </location>
</feature>
<dbReference type="PROSITE" id="PS50887">
    <property type="entry name" value="GGDEF"/>
    <property type="match status" value="1"/>
</dbReference>
<dbReference type="EMBL" id="SODL02000006">
    <property type="protein sequence ID" value="MCP2368948.1"/>
    <property type="molecule type" value="Genomic_DNA"/>
</dbReference>
<dbReference type="CDD" id="cd01949">
    <property type="entry name" value="GGDEF"/>
    <property type="match status" value="1"/>
</dbReference>
<accession>A0ABT1KPW8</accession>
<evidence type="ECO:0000256" key="1">
    <source>
        <dbReference type="SAM" id="MobiDB-lite"/>
    </source>
</evidence>
<dbReference type="Pfam" id="PF00990">
    <property type="entry name" value="GGDEF"/>
    <property type="match status" value="1"/>
</dbReference>